<accession>A0A2A9NNW7</accession>
<proteinExistence type="predicted"/>
<sequence>MKRQANHTSDSDLYVMQQLQVLQRTLAEAYNIGLSQYTAEAFTEAGYPFFTHGRMKQIAEHEKTHISFLSTAISSYTAQPPLACEYQFTFQGIGSFIQTVHELGTIITSAFSGSIAFIEHKEYITLLASTLGVKSRHVAWLGSAVQKMEPWNTAFETPLTRNHVYSLISRYIKNCPDTSTLDFTLFPSLDIPRTGTPGKRVKIQFTLQQDQDLSPSHMWVAFLTGEGIKYEKIHAIEKSGSKQYEVTIPKDIYGATYAILTNSDRHLEDKTTIAGPALMLFDFDSRGYLV</sequence>
<dbReference type="PANTHER" id="PTHR38705">
    <property type="entry name" value="PROTEIN RDS1"/>
    <property type="match status" value="1"/>
</dbReference>
<name>A0A2A9NNW7_9AGAR</name>
<evidence type="ECO:0000313" key="2">
    <source>
        <dbReference type="Proteomes" id="UP000242287"/>
    </source>
</evidence>
<dbReference type="AlphaFoldDB" id="A0A2A9NNW7"/>
<organism evidence="1 2">
    <name type="scientific">Amanita thiersii Skay4041</name>
    <dbReference type="NCBI Taxonomy" id="703135"/>
    <lineage>
        <taxon>Eukaryota</taxon>
        <taxon>Fungi</taxon>
        <taxon>Dikarya</taxon>
        <taxon>Basidiomycota</taxon>
        <taxon>Agaricomycotina</taxon>
        <taxon>Agaricomycetes</taxon>
        <taxon>Agaricomycetidae</taxon>
        <taxon>Agaricales</taxon>
        <taxon>Pluteineae</taxon>
        <taxon>Amanitaceae</taxon>
        <taxon>Amanita</taxon>
    </lineage>
</organism>
<reference evidence="1 2" key="1">
    <citation type="submission" date="2014-02" db="EMBL/GenBank/DDBJ databases">
        <title>Transposable element dynamics among asymbiotic and ectomycorrhizal Amanita fungi.</title>
        <authorList>
            <consortium name="DOE Joint Genome Institute"/>
            <person name="Hess J."/>
            <person name="Skrede I."/>
            <person name="Wolfe B."/>
            <person name="LaButti K."/>
            <person name="Ohm R.A."/>
            <person name="Grigoriev I.V."/>
            <person name="Pringle A."/>
        </authorList>
    </citation>
    <scope>NUCLEOTIDE SEQUENCE [LARGE SCALE GENOMIC DNA]</scope>
    <source>
        <strain evidence="1 2">SKay4041</strain>
    </source>
</reference>
<gene>
    <name evidence="1" type="ORF">AMATHDRAFT_4951</name>
</gene>
<dbReference type="Proteomes" id="UP000242287">
    <property type="component" value="Unassembled WGS sequence"/>
</dbReference>
<keyword evidence="2" id="KW-1185">Reference proteome</keyword>
<evidence type="ECO:0000313" key="1">
    <source>
        <dbReference type="EMBL" id="PFH49362.1"/>
    </source>
</evidence>
<dbReference type="OrthoDB" id="1001765at2759"/>
<dbReference type="Pfam" id="PF13668">
    <property type="entry name" value="Ferritin_2"/>
    <property type="match status" value="1"/>
</dbReference>
<dbReference type="InterPro" id="IPR039254">
    <property type="entry name" value="Rds1"/>
</dbReference>
<protein>
    <submittedName>
        <fullName evidence="1">Uncharacterized protein</fullName>
    </submittedName>
</protein>
<dbReference type="STRING" id="703135.A0A2A9NNW7"/>
<dbReference type="PANTHER" id="PTHR38705:SF1">
    <property type="entry name" value="PROTEIN RDS1"/>
    <property type="match status" value="1"/>
</dbReference>
<dbReference type="EMBL" id="KZ302031">
    <property type="protein sequence ID" value="PFH49362.1"/>
    <property type="molecule type" value="Genomic_DNA"/>
</dbReference>